<accession>A0A645FRC0</accession>
<dbReference type="AlphaFoldDB" id="A0A645FRC0"/>
<proteinExistence type="predicted"/>
<sequence>MVTTFRAGKAFAGALELTGKAALVAFINWRVGPVIRHVLIAVIPDVFQCFQVVLNIRVFAVANEASTRQRRVWRFEIDLVVRVNLFLHVEVEAVGVVTFIGHAWHHTKLGGIQTTETIAQVFARRAVQAEAVAGLVFPLIDCLTQAFDNGDSFGAKLLAVVQMFVTKQRVNGFVNADVTQRDRRAAIFKDF</sequence>
<gene>
    <name evidence="1" type="ORF">SDC9_163604</name>
</gene>
<protein>
    <submittedName>
        <fullName evidence="1">Uncharacterized protein</fullName>
    </submittedName>
</protein>
<evidence type="ECO:0000313" key="1">
    <source>
        <dbReference type="EMBL" id="MPN16266.1"/>
    </source>
</evidence>
<name>A0A645FRC0_9ZZZZ</name>
<organism evidence="1">
    <name type="scientific">bioreactor metagenome</name>
    <dbReference type="NCBI Taxonomy" id="1076179"/>
    <lineage>
        <taxon>unclassified sequences</taxon>
        <taxon>metagenomes</taxon>
        <taxon>ecological metagenomes</taxon>
    </lineage>
</organism>
<dbReference type="EMBL" id="VSSQ01063187">
    <property type="protein sequence ID" value="MPN16266.1"/>
    <property type="molecule type" value="Genomic_DNA"/>
</dbReference>
<reference evidence="1" key="1">
    <citation type="submission" date="2019-08" db="EMBL/GenBank/DDBJ databases">
        <authorList>
            <person name="Kucharzyk K."/>
            <person name="Murdoch R.W."/>
            <person name="Higgins S."/>
            <person name="Loffler F."/>
        </authorList>
    </citation>
    <scope>NUCLEOTIDE SEQUENCE</scope>
</reference>
<comment type="caution">
    <text evidence="1">The sequence shown here is derived from an EMBL/GenBank/DDBJ whole genome shotgun (WGS) entry which is preliminary data.</text>
</comment>